<protein>
    <submittedName>
        <fullName evidence="1">Uncharacterized protein</fullName>
    </submittedName>
</protein>
<dbReference type="Proteomes" id="UP000298030">
    <property type="component" value="Unassembled WGS sequence"/>
</dbReference>
<evidence type="ECO:0000313" key="1">
    <source>
        <dbReference type="EMBL" id="TEB21557.1"/>
    </source>
</evidence>
<dbReference type="EMBL" id="QPFP01000107">
    <property type="protein sequence ID" value="TEB21557.1"/>
    <property type="molecule type" value="Genomic_DNA"/>
</dbReference>
<dbReference type="AlphaFoldDB" id="A0A4Y7SI38"/>
<evidence type="ECO:0000313" key="2">
    <source>
        <dbReference type="Proteomes" id="UP000298030"/>
    </source>
</evidence>
<gene>
    <name evidence="1" type="ORF">FA13DRAFT_1716730</name>
</gene>
<sequence length="362" mass="40849">MLMYRGQYISNRKKRRTAMKAVTAALHNMPTHEIEGLEWVIMTGWHSKRRKRPHITVRGFDDDGWAHKTIHVLDEYGSYDLFPNGGRTFGFGLRECMRLYGVGIGHGLAASKMDARRMSHGSLKACSSPVRFYVYMRVSVVPVGQRVTNGWERGTWDGDSLKCPVPVLSVQTNPEREMSQRRSYEDKISSRVYFRRKVPQIIEASLHKRALAEATCFPCFPMIGTKIIGINLEKAMSMGWMVMSLPNLMLGGLEVPTVRPQPSHQRPHVSRAGAWQVSSERRMAIRSGQRGVLVDIMGRITPFALTGLGLEETFGVSLGERGSKQRGWTRLSFRFEPAHGVGFFPEPPLPRHEVVVVNCAVL</sequence>
<accession>A0A4Y7SI38</accession>
<reference evidence="1 2" key="1">
    <citation type="journal article" date="2019" name="Nat. Ecol. Evol.">
        <title>Megaphylogeny resolves global patterns of mushroom evolution.</title>
        <authorList>
            <person name="Varga T."/>
            <person name="Krizsan K."/>
            <person name="Foldi C."/>
            <person name="Dima B."/>
            <person name="Sanchez-Garcia M."/>
            <person name="Sanchez-Ramirez S."/>
            <person name="Szollosi G.J."/>
            <person name="Szarkandi J.G."/>
            <person name="Papp V."/>
            <person name="Albert L."/>
            <person name="Andreopoulos W."/>
            <person name="Angelini C."/>
            <person name="Antonin V."/>
            <person name="Barry K.W."/>
            <person name="Bougher N.L."/>
            <person name="Buchanan P."/>
            <person name="Buyck B."/>
            <person name="Bense V."/>
            <person name="Catcheside P."/>
            <person name="Chovatia M."/>
            <person name="Cooper J."/>
            <person name="Damon W."/>
            <person name="Desjardin D."/>
            <person name="Finy P."/>
            <person name="Geml J."/>
            <person name="Haridas S."/>
            <person name="Hughes K."/>
            <person name="Justo A."/>
            <person name="Karasinski D."/>
            <person name="Kautmanova I."/>
            <person name="Kiss B."/>
            <person name="Kocsube S."/>
            <person name="Kotiranta H."/>
            <person name="LaButti K.M."/>
            <person name="Lechner B.E."/>
            <person name="Liimatainen K."/>
            <person name="Lipzen A."/>
            <person name="Lukacs Z."/>
            <person name="Mihaltcheva S."/>
            <person name="Morgado L.N."/>
            <person name="Niskanen T."/>
            <person name="Noordeloos M.E."/>
            <person name="Ohm R.A."/>
            <person name="Ortiz-Santana B."/>
            <person name="Ovrebo C."/>
            <person name="Racz N."/>
            <person name="Riley R."/>
            <person name="Savchenko A."/>
            <person name="Shiryaev A."/>
            <person name="Soop K."/>
            <person name="Spirin V."/>
            <person name="Szebenyi C."/>
            <person name="Tomsovsky M."/>
            <person name="Tulloss R.E."/>
            <person name="Uehling J."/>
            <person name="Grigoriev I.V."/>
            <person name="Vagvolgyi C."/>
            <person name="Papp T."/>
            <person name="Martin F.M."/>
            <person name="Miettinen O."/>
            <person name="Hibbett D.S."/>
            <person name="Nagy L.G."/>
        </authorList>
    </citation>
    <scope>NUCLEOTIDE SEQUENCE [LARGE SCALE GENOMIC DNA]</scope>
    <source>
        <strain evidence="1 2">FP101781</strain>
    </source>
</reference>
<comment type="caution">
    <text evidence="1">The sequence shown here is derived from an EMBL/GenBank/DDBJ whole genome shotgun (WGS) entry which is preliminary data.</text>
</comment>
<proteinExistence type="predicted"/>
<name>A0A4Y7SI38_COPMI</name>
<keyword evidence="2" id="KW-1185">Reference proteome</keyword>
<organism evidence="1 2">
    <name type="scientific">Coprinellus micaceus</name>
    <name type="common">Glistening ink-cap mushroom</name>
    <name type="synonym">Coprinus micaceus</name>
    <dbReference type="NCBI Taxonomy" id="71717"/>
    <lineage>
        <taxon>Eukaryota</taxon>
        <taxon>Fungi</taxon>
        <taxon>Dikarya</taxon>
        <taxon>Basidiomycota</taxon>
        <taxon>Agaricomycotina</taxon>
        <taxon>Agaricomycetes</taxon>
        <taxon>Agaricomycetidae</taxon>
        <taxon>Agaricales</taxon>
        <taxon>Agaricineae</taxon>
        <taxon>Psathyrellaceae</taxon>
        <taxon>Coprinellus</taxon>
    </lineage>
</organism>